<dbReference type="HOGENOM" id="CLU_115914_0_0_1"/>
<organism evidence="2 3">
    <name type="scientific">Aureobasidium pullulans EXF-150</name>
    <dbReference type="NCBI Taxonomy" id="1043002"/>
    <lineage>
        <taxon>Eukaryota</taxon>
        <taxon>Fungi</taxon>
        <taxon>Dikarya</taxon>
        <taxon>Ascomycota</taxon>
        <taxon>Pezizomycotina</taxon>
        <taxon>Dothideomycetes</taxon>
        <taxon>Dothideomycetidae</taxon>
        <taxon>Dothideales</taxon>
        <taxon>Saccotheciaceae</taxon>
        <taxon>Aureobasidium</taxon>
    </lineage>
</organism>
<sequence>MMNHPYNVFVLLSSSIFSLPTSSRLFSQSSIMPSYFLPYPKTQHKNQSHQKSIHRSNVDVKNKPYPHPQPDPDPSNPPSPLNLSPTDSPISSSGSSTIKPHRKTRKSVHWKQDYHPSILKLKIVCGDPEDPSLVVVFGLQFREGKRPKVRFSVRRGHGRTVELGDGVLDGERKEEQGGERDIRGEKSRVEERAERDRDGGTRGRKRRRESRT</sequence>
<dbReference type="RefSeq" id="XP_029763895.1">
    <property type="nucleotide sequence ID" value="XM_029898822.1"/>
</dbReference>
<feature type="region of interest" description="Disordered" evidence="1">
    <location>
        <begin position="162"/>
        <end position="212"/>
    </location>
</feature>
<feature type="compositionally biased region" description="Basic residues" evidence="1">
    <location>
        <begin position="99"/>
        <end position="109"/>
    </location>
</feature>
<gene>
    <name evidence="2" type="ORF">M438DRAFT_130495</name>
</gene>
<dbReference type="GeneID" id="40741128"/>
<dbReference type="AlphaFoldDB" id="A0A074XQ52"/>
<evidence type="ECO:0000256" key="1">
    <source>
        <dbReference type="SAM" id="MobiDB-lite"/>
    </source>
</evidence>
<reference evidence="2 3" key="1">
    <citation type="journal article" date="2014" name="BMC Genomics">
        <title>Genome sequencing of four Aureobasidium pullulans varieties: biotechnological potential, stress tolerance, and description of new species.</title>
        <authorList>
            <person name="Gostin Ar C."/>
            <person name="Ohm R.A."/>
            <person name="Kogej T."/>
            <person name="Sonjak S."/>
            <person name="Turk M."/>
            <person name="Zajc J."/>
            <person name="Zalar P."/>
            <person name="Grube M."/>
            <person name="Sun H."/>
            <person name="Han J."/>
            <person name="Sharma A."/>
            <person name="Chiniquy J."/>
            <person name="Ngan C.Y."/>
            <person name="Lipzen A."/>
            <person name="Barry K."/>
            <person name="Grigoriev I.V."/>
            <person name="Gunde-Cimerman N."/>
        </authorList>
    </citation>
    <scope>NUCLEOTIDE SEQUENCE [LARGE SCALE GENOMIC DNA]</scope>
    <source>
        <strain evidence="2 3">EXF-150</strain>
    </source>
</reference>
<feature type="region of interest" description="Disordered" evidence="1">
    <location>
        <begin position="41"/>
        <end position="110"/>
    </location>
</feature>
<dbReference type="EMBL" id="KL584976">
    <property type="protein sequence ID" value="KEQ87708.1"/>
    <property type="molecule type" value="Genomic_DNA"/>
</dbReference>
<dbReference type="Proteomes" id="UP000030706">
    <property type="component" value="Unassembled WGS sequence"/>
</dbReference>
<protein>
    <submittedName>
        <fullName evidence="2">Uncharacterized protein</fullName>
    </submittedName>
</protein>
<feature type="compositionally biased region" description="Basic residues" evidence="1">
    <location>
        <begin position="42"/>
        <end position="54"/>
    </location>
</feature>
<name>A0A074XQ52_AURPU</name>
<feature type="compositionally biased region" description="Basic residues" evidence="1">
    <location>
        <begin position="202"/>
        <end position="212"/>
    </location>
</feature>
<feature type="compositionally biased region" description="Low complexity" evidence="1">
    <location>
        <begin position="81"/>
        <end position="98"/>
    </location>
</feature>
<feature type="compositionally biased region" description="Pro residues" evidence="1">
    <location>
        <begin position="65"/>
        <end position="80"/>
    </location>
</feature>
<evidence type="ECO:0000313" key="3">
    <source>
        <dbReference type="Proteomes" id="UP000030706"/>
    </source>
</evidence>
<evidence type="ECO:0000313" key="2">
    <source>
        <dbReference type="EMBL" id="KEQ87708.1"/>
    </source>
</evidence>
<keyword evidence="3" id="KW-1185">Reference proteome</keyword>
<proteinExistence type="predicted"/>
<dbReference type="OrthoDB" id="3944918at2759"/>
<feature type="compositionally biased region" description="Basic and acidic residues" evidence="1">
    <location>
        <begin position="169"/>
        <end position="201"/>
    </location>
</feature>
<accession>A0A074XQ52</accession>